<dbReference type="EMBL" id="CP120733">
    <property type="protein sequence ID" value="WFD11772.1"/>
    <property type="molecule type" value="Genomic_DNA"/>
</dbReference>
<dbReference type="Proteomes" id="UP001222800">
    <property type="component" value="Chromosome"/>
</dbReference>
<organism evidence="1 2">
    <name type="scientific">Tepidibacter hydrothermalis</name>
    <dbReference type="NCBI Taxonomy" id="3036126"/>
    <lineage>
        <taxon>Bacteria</taxon>
        <taxon>Bacillati</taxon>
        <taxon>Bacillota</taxon>
        <taxon>Clostridia</taxon>
        <taxon>Peptostreptococcales</taxon>
        <taxon>Peptostreptococcaceae</taxon>
        <taxon>Tepidibacter</taxon>
    </lineage>
</organism>
<reference evidence="1 2" key="1">
    <citation type="submission" date="2023-03" db="EMBL/GenBank/DDBJ databases">
        <title>Complete genome sequence of Tepidibacter sp. SWIR-1, isolated from a deep-sea hydrothermal vent.</title>
        <authorList>
            <person name="Li X."/>
        </authorList>
    </citation>
    <scope>NUCLEOTIDE SEQUENCE [LARGE SCALE GENOMIC DNA]</scope>
    <source>
        <strain evidence="1 2">SWIR-1</strain>
    </source>
</reference>
<accession>A0ABY8EJ53</accession>
<proteinExistence type="predicted"/>
<name>A0ABY8EJ53_9FIRM</name>
<keyword evidence="2" id="KW-1185">Reference proteome</keyword>
<sequence>MENYLIETKIGCIYGRDAIYLDEINHNYAKRKLKFVGEINGACCSGTDDESFIKFSLEFQGVFAFNSTELDIYCELKGDNWYEGSFVEIKESELLNTAKKVGGSNLKSYLIQTYDDVFEIVCEKYNFKIEK</sequence>
<evidence type="ECO:0000313" key="1">
    <source>
        <dbReference type="EMBL" id="WFD11772.1"/>
    </source>
</evidence>
<gene>
    <name evidence="1" type="ORF">P4S50_06770</name>
</gene>
<evidence type="ECO:0000313" key="2">
    <source>
        <dbReference type="Proteomes" id="UP001222800"/>
    </source>
</evidence>
<dbReference type="RefSeq" id="WP_277733930.1">
    <property type="nucleotide sequence ID" value="NZ_CP120733.1"/>
</dbReference>
<protein>
    <submittedName>
        <fullName evidence="1">Uncharacterized protein</fullName>
    </submittedName>
</protein>